<evidence type="ECO:0000256" key="4">
    <source>
        <dbReference type="ARBA" id="ARBA00023125"/>
    </source>
</evidence>
<feature type="domain" description="Response regulatory" evidence="8">
    <location>
        <begin position="17"/>
        <end position="136"/>
    </location>
</feature>
<dbReference type="InterPro" id="IPR058031">
    <property type="entry name" value="AAA_lid_NorR"/>
</dbReference>
<evidence type="ECO:0000259" key="8">
    <source>
        <dbReference type="PROSITE" id="PS50110"/>
    </source>
</evidence>
<evidence type="ECO:0000256" key="2">
    <source>
        <dbReference type="ARBA" id="ARBA00022840"/>
    </source>
</evidence>
<dbReference type="PROSITE" id="PS00688">
    <property type="entry name" value="SIGMA54_INTERACT_3"/>
    <property type="match status" value="1"/>
</dbReference>
<reference evidence="9 10" key="1">
    <citation type="submission" date="2020-08" db="EMBL/GenBank/DDBJ databases">
        <title>Functional genomics of gut bacteria from endangered species of beetles.</title>
        <authorList>
            <person name="Carlos-Shanley C."/>
        </authorList>
    </citation>
    <scope>NUCLEOTIDE SEQUENCE [LARGE SCALE GENOMIC DNA]</scope>
    <source>
        <strain evidence="9 10">S00239</strain>
    </source>
</reference>
<dbReference type="AlphaFoldDB" id="A0A840LBA6"/>
<dbReference type="InterPro" id="IPR009057">
    <property type="entry name" value="Homeodomain-like_sf"/>
</dbReference>
<dbReference type="EMBL" id="JACHLP010000004">
    <property type="protein sequence ID" value="MBB4843932.1"/>
    <property type="molecule type" value="Genomic_DNA"/>
</dbReference>
<dbReference type="GO" id="GO:0000160">
    <property type="term" value="P:phosphorelay signal transduction system"/>
    <property type="evidence" value="ECO:0007669"/>
    <property type="project" value="InterPro"/>
</dbReference>
<evidence type="ECO:0000313" key="9">
    <source>
        <dbReference type="EMBL" id="MBB4843932.1"/>
    </source>
</evidence>
<dbReference type="GO" id="GO:0043565">
    <property type="term" value="F:sequence-specific DNA binding"/>
    <property type="evidence" value="ECO:0007669"/>
    <property type="project" value="InterPro"/>
</dbReference>
<feature type="modified residue" description="4-aspartylphosphate" evidence="6">
    <location>
        <position position="66"/>
    </location>
</feature>
<dbReference type="InterPro" id="IPR002197">
    <property type="entry name" value="HTH_Fis"/>
</dbReference>
<dbReference type="SMART" id="SM00382">
    <property type="entry name" value="AAA"/>
    <property type="match status" value="1"/>
</dbReference>
<dbReference type="Pfam" id="PF25601">
    <property type="entry name" value="AAA_lid_14"/>
    <property type="match status" value="1"/>
</dbReference>
<keyword evidence="6" id="KW-0597">Phosphoprotein</keyword>
<dbReference type="SUPFAM" id="SSF46689">
    <property type="entry name" value="Homeodomain-like"/>
    <property type="match status" value="1"/>
</dbReference>
<dbReference type="SMART" id="SM00448">
    <property type="entry name" value="REC"/>
    <property type="match status" value="1"/>
</dbReference>
<dbReference type="PROSITE" id="PS50110">
    <property type="entry name" value="RESPONSE_REGULATORY"/>
    <property type="match status" value="1"/>
</dbReference>
<evidence type="ECO:0000313" key="10">
    <source>
        <dbReference type="Proteomes" id="UP000562027"/>
    </source>
</evidence>
<dbReference type="Gene3D" id="3.40.50.2300">
    <property type="match status" value="1"/>
</dbReference>
<dbReference type="InterPro" id="IPR003593">
    <property type="entry name" value="AAA+_ATPase"/>
</dbReference>
<proteinExistence type="predicted"/>
<dbReference type="InterPro" id="IPR001789">
    <property type="entry name" value="Sig_transdc_resp-reg_receiver"/>
</dbReference>
<sequence length="465" mass="50223">MTRYFSSMEASPSPNAPILVADDDAAVRAALRLFLKSEGLSSVLVASPQEALAELAQGAVGLLLADLNYARDTTSGEEGLALIRQARAQSALLPIVAMTAWGSIPLAVQALQLGANDFIEKPWDNTRLAAVLRNQLSLHSSRQQAARLAAENALLQADSTEQAWLGQSPALLGLMRRVAAVAAADVNLLITGENGTGKSQLAQAIHRQNHKAGGPFISLNMGAIPDTLFESELFGVERGAFTDARQTRLGRFELADGGTLFLDEVGNIPLAQQAKLLRVLESGAFERLGSATPRRAQVRLISATNADLDQLVSQGLFRRDLLYRLNSVQLHLPPLRERGADILLLAQHFLAGHARRYQRPALALAESARQALLNHAWPGNVRELSHCLERACLLSPGDAIEAADLGLQPQAHAPARELEQLTLDEAEKLLIRKALQRSQGNALAAAQTLGLSRSAFYRRLEKHQL</sequence>
<gene>
    <name evidence="9" type="ORF">HNP55_002455</name>
</gene>
<dbReference type="PANTHER" id="PTHR32071">
    <property type="entry name" value="TRANSCRIPTIONAL REGULATORY PROTEIN"/>
    <property type="match status" value="1"/>
</dbReference>
<dbReference type="Gene3D" id="1.10.10.60">
    <property type="entry name" value="Homeodomain-like"/>
    <property type="match status" value="1"/>
</dbReference>
<dbReference type="SUPFAM" id="SSF52172">
    <property type="entry name" value="CheY-like"/>
    <property type="match status" value="1"/>
</dbReference>
<dbReference type="PRINTS" id="PR01590">
    <property type="entry name" value="HTHFIS"/>
</dbReference>
<keyword evidence="3" id="KW-0805">Transcription regulation</keyword>
<dbReference type="PROSITE" id="PS00676">
    <property type="entry name" value="SIGMA54_INTERACT_2"/>
    <property type="match status" value="1"/>
</dbReference>
<accession>A0A840LBA6</accession>
<dbReference type="InterPro" id="IPR011006">
    <property type="entry name" value="CheY-like_superfamily"/>
</dbReference>
<dbReference type="InterPro" id="IPR025944">
    <property type="entry name" value="Sigma_54_int_dom_CS"/>
</dbReference>
<dbReference type="PROSITE" id="PS50045">
    <property type="entry name" value="SIGMA54_INTERACT_4"/>
    <property type="match status" value="1"/>
</dbReference>
<evidence type="ECO:0000259" key="7">
    <source>
        <dbReference type="PROSITE" id="PS50045"/>
    </source>
</evidence>
<protein>
    <submittedName>
        <fullName evidence="9">DNA-binding NtrC family response regulator</fullName>
    </submittedName>
</protein>
<keyword evidence="1" id="KW-0547">Nucleotide-binding</keyword>
<evidence type="ECO:0000256" key="3">
    <source>
        <dbReference type="ARBA" id="ARBA00023015"/>
    </source>
</evidence>
<keyword evidence="2" id="KW-0067">ATP-binding</keyword>
<organism evidence="9 10">
    <name type="scientific">Roseateles oligotrophus</name>
    <dbReference type="NCBI Taxonomy" id="1769250"/>
    <lineage>
        <taxon>Bacteria</taxon>
        <taxon>Pseudomonadati</taxon>
        <taxon>Pseudomonadota</taxon>
        <taxon>Betaproteobacteria</taxon>
        <taxon>Burkholderiales</taxon>
        <taxon>Sphaerotilaceae</taxon>
        <taxon>Roseateles</taxon>
    </lineage>
</organism>
<dbReference type="InterPro" id="IPR027417">
    <property type="entry name" value="P-loop_NTPase"/>
</dbReference>
<dbReference type="FunFam" id="3.40.50.300:FF:000006">
    <property type="entry name" value="DNA-binding transcriptional regulator NtrC"/>
    <property type="match status" value="1"/>
</dbReference>
<name>A0A840LBA6_9BURK</name>
<keyword evidence="10" id="KW-1185">Reference proteome</keyword>
<evidence type="ECO:0000256" key="1">
    <source>
        <dbReference type="ARBA" id="ARBA00022741"/>
    </source>
</evidence>
<keyword evidence="5" id="KW-0804">Transcription</keyword>
<dbReference type="InterPro" id="IPR002078">
    <property type="entry name" value="Sigma_54_int"/>
</dbReference>
<dbReference type="Pfam" id="PF00158">
    <property type="entry name" value="Sigma54_activat"/>
    <property type="match status" value="1"/>
</dbReference>
<dbReference type="GO" id="GO:0006355">
    <property type="term" value="P:regulation of DNA-templated transcription"/>
    <property type="evidence" value="ECO:0007669"/>
    <property type="project" value="InterPro"/>
</dbReference>
<dbReference type="Pfam" id="PF02954">
    <property type="entry name" value="HTH_8"/>
    <property type="match status" value="1"/>
</dbReference>
<keyword evidence="4 9" id="KW-0238">DNA-binding</keyword>
<dbReference type="Pfam" id="PF00072">
    <property type="entry name" value="Response_reg"/>
    <property type="match status" value="1"/>
</dbReference>
<dbReference type="InterPro" id="IPR025943">
    <property type="entry name" value="Sigma_54_int_dom_ATP-bd_2"/>
</dbReference>
<feature type="domain" description="Sigma-54 factor interaction" evidence="7">
    <location>
        <begin position="164"/>
        <end position="393"/>
    </location>
</feature>
<dbReference type="Proteomes" id="UP000562027">
    <property type="component" value="Unassembled WGS sequence"/>
</dbReference>
<evidence type="ECO:0000256" key="6">
    <source>
        <dbReference type="PROSITE-ProRule" id="PRU00169"/>
    </source>
</evidence>
<dbReference type="CDD" id="cd00009">
    <property type="entry name" value="AAA"/>
    <property type="match status" value="1"/>
</dbReference>
<dbReference type="Gene3D" id="3.40.50.300">
    <property type="entry name" value="P-loop containing nucleotide triphosphate hydrolases"/>
    <property type="match status" value="1"/>
</dbReference>
<dbReference type="Gene3D" id="1.10.8.60">
    <property type="match status" value="1"/>
</dbReference>
<dbReference type="GO" id="GO:0005524">
    <property type="term" value="F:ATP binding"/>
    <property type="evidence" value="ECO:0007669"/>
    <property type="project" value="UniProtKB-KW"/>
</dbReference>
<dbReference type="SUPFAM" id="SSF52540">
    <property type="entry name" value="P-loop containing nucleoside triphosphate hydrolases"/>
    <property type="match status" value="1"/>
</dbReference>
<comment type="caution">
    <text evidence="9">The sequence shown here is derived from an EMBL/GenBank/DDBJ whole genome shotgun (WGS) entry which is preliminary data.</text>
</comment>
<evidence type="ECO:0000256" key="5">
    <source>
        <dbReference type="ARBA" id="ARBA00023163"/>
    </source>
</evidence>